<comment type="caution">
    <text evidence="1">The sequence shown here is derived from an EMBL/GenBank/DDBJ whole genome shotgun (WGS) entry which is preliminary data.</text>
</comment>
<dbReference type="AlphaFoldDB" id="A0AAV4D6X6"/>
<dbReference type="EMBL" id="BLXT01007543">
    <property type="protein sequence ID" value="GFO39918.1"/>
    <property type="molecule type" value="Genomic_DNA"/>
</dbReference>
<accession>A0AAV4D6X6</accession>
<sequence length="109" mass="11967">WTGPGLYRRGNQPGLKVDSRIGGCAERWINQTFVSSAWTGPGLYRSRNQPGLKVDSRIGGCATVACWPSRSEVPSLDWAWTLPPREPARAKGGLENRRVGHSGLFLFSV</sequence>
<keyword evidence="2" id="KW-1185">Reference proteome</keyword>
<organism evidence="1 2">
    <name type="scientific">Plakobranchus ocellatus</name>
    <dbReference type="NCBI Taxonomy" id="259542"/>
    <lineage>
        <taxon>Eukaryota</taxon>
        <taxon>Metazoa</taxon>
        <taxon>Spiralia</taxon>
        <taxon>Lophotrochozoa</taxon>
        <taxon>Mollusca</taxon>
        <taxon>Gastropoda</taxon>
        <taxon>Heterobranchia</taxon>
        <taxon>Euthyneura</taxon>
        <taxon>Panpulmonata</taxon>
        <taxon>Sacoglossa</taxon>
        <taxon>Placobranchoidea</taxon>
        <taxon>Plakobranchidae</taxon>
        <taxon>Plakobranchus</taxon>
    </lineage>
</organism>
<gene>
    <name evidence="1" type="ORF">PoB_006642300</name>
</gene>
<name>A0AAV4D6X6_9GAST</name>
<dbReference type="Proteomes" id="UP000735302">
    <property type="component" value="Unassembled WGS sequence"/>
</dbReference>
<evidence type="ECO:0000313" key="1">
    <source>
        <dbReference type="EMBL" id="GFO39918.1"/>
    </source>
</evidence>
<reference evidence="1 2" key="1">
    <citation type="journal article" date="2021" name="Elife">
        <title>Chloroplast acquisition without the gene transfer in kleptoplastic sea slugs, Plakobranchus ocellatus.</title>
        <authorList>
            <person name="Maeda T."/>
            <person name="Takahashi S."/>
            <person name="Yoshida T."/>
            <person name="Shimamura S."/>
            <person name="Takaki Y."/>
            <person name="Nagai Y."/>
            <person name="Toyoda A."/>
            <person name="Suzuki Y."/>
            <person name="Arimoto A."/>
            <person name="Ishii H."/>
            <person name="Satoh N."/>
            <person name="Nishiyama T."/>
            <person name="Hasebe M."/>
            <person name="Maruyama T."/>
            <person name="Minagawa J."/>
            <person name="Obokata J."/>
            <person name="Shigenobu S."/>
        </authorList>
    </citation>
    <scope>NUCLEOTIDE SEQUENCE [LARGE SCALE GENOMIC DNA]</scope>
</reference>
<proteinExistence type="predicted"/>
<feature type="non-terminal residue" evidence="1">
    <location>
        <position position="1"/>
    </location>
</feature>
<protein>
    <submittedName>
        <fullName evidence="1">Uncharacterized protein</fullName>
    </submittedName>
</protein>
<evidence type="ECO:0000313" key="2">
    <source>
        <dbReference type="Proteomes" id="UP000735302"/>
    </source>
</evidence>